<gene>
    <name evidence="2" type="ORF">GCM10007852_11840</name>
</gene>
<dbReference type="Proteomes" id="UP001156601">
    <property type="component" value="Unassembled WGS sequence"/>
</dbReference>
<keyword evidence="3" id="KW-1185">Reference proteome</keyword>
<evidence type="ECO:0000313" key="3">
    <source>
        <dbReference type="Proteomes" id="UP001156601"/>
    </source>
</evidence>
<evidence type="ECO:0000256" key="1">
    <source>
        <dbReference type="SAM" id="Phobius"/>
    </source>
</evidence>
<organism evidence="2 3">
    <name type="scientific">Agaribacter marinus</name>
    <dbReference type="NCBI Taxonomy" id="1431249"/>
    <lineage>
        <taxon>Bacteria</taxon>
        <taxon>Pseudomonadati</taxon>
        <taxon>Pseudomonadota</taxon>
        <taxon>Gammaproteobacteria</taxon>
        <taxon>Alteromonadales</taxon>
        <taxon>Alteromonadaceae</taxon>
        <taxon>Agaribacter</taxon>
    </lineage>
</organism>
<reference evidence="2" key="2">
    <citation type="submission" date="2023-01" db="EMBL/GenBank/DDBJ databases">
        <title>Draft genome sequence of Agaribacter marinus strain NBRC 110023.</title>
        <authorList>
            <person name="Sun Q."/>
            <person name="Mori K."/>
        </authorList>
    </citation>
    <scope>NUCLEOTIDE SEQUENCE</scope>
    <source>
        <strain evidence="2">NBRC 110023</strain>
    </source>
</reference>
<evidence type="ECO:0008006" key="4">
    <source>
        <dbReference type="Google" id="ProtNLM"/>
    </source>
</evidence>
<comment type="caution">
    <text evidence="2">The sequence shown here is derived from an EMBL/GenBank/DDBJ whole genome shotgun (WGS) entry which is preliminary data.</text>
</comment>
<sequence>MSADFSHMITGLIVGDHKGNFILFAHLIPAAILSFCGVLQLVPHIKLRYPAFHRWNGRLFLLLGLIGALTGLYLTWIRGSRFSDIGAVGVTINGLLIPIAVYLAWRYARKGRVDAHKRWAVHSFMLVNGVWTLRLYMMGWFIINQGPNGNNNTFDGPADMFFSFACYLLPMLIVELVFWARKQGNTLRVVGVSIMMGLGTAVTAIGVIGAAAFMWLPRIQVLLVNA</sequence>
<evidence type="ECO:0000313" key="2">
    <source>
        <dbReference type="EMBL" id="GLR70276.1"/>
    </source>
</evidence>
<feature type="transmembrane region" description="Helical" evidence="1">
    <location>
        <begin position="161"/>
        <end position="180"/>
    </location>
</feature>
<reference evidence="2" key="1">
    <citation type="journal article" date="2014" name="Int. J. Syst. Evol. Microbiol.">
        <title>Complete genome sequence of Corynebacterium casei LMG S-19264T (=DSM 44701T), isolated from a smear-ripened cheese.</title>
        <authorList>
            <consortium name="US DOE Joint Genome Institute (JGI-PGF)"/>
            <person name="Walter F."/>
            <person name="Albersmeier A."/>
            <person name="Kalinowski J."/>
            <person name="Ruckert C."/>
        </authorList>
    </citation>
    <scope>NUCLEOTIDE SEQUENCE</scope>
    <source>
        <strain evidence="2">NBRC 110023</strain>
    </source>
</reference>
<accession>A0AA37WGN4</accession>
<dbReference type="Pfam" id="PF10067">
    <property type="entry name" value="DUF2306"/>
    <property type="match status" value="1"/>
</dbReference>
<keyword evidence="1" id="KW-0812">Transmembrane</keyword>
<feature type="transmembrane region" description="Helical" evidence="1">
    <location>
        <begin position="59"/>
        <end position="79"/>
    </location>
</feature>
<keyword evidence="1" id="KW-0472">Membrane</keyword>
<feature type="transmembrane region" description="Helical" evidence="1">
    <location>
        <begin position="85"/>
        <end position="107"/>
    </location>
</feature>
<dbReference type="AlphaFoldDB" id="A0AA37WGN4"/>
<feature type="transmembrane region" description="Helical" evidence="1">
    <location>
        <begin position="192"/>
        <end position="216"/>
    </location>
</feature>
<protein>
    <recommendedName>
        <fullName evidence="4">DUF2306 domain-containing protein</fullName>
    </recommendedName>
</protein>
<feature type="transmembrane region" description="Helical" evidence="1">
    <location>
        <begin position="20"/>
        <end position="39"/>
    </location>
</feature>
<name>A0AA37WGN4_9ALTE</name>
<proteinExistence type="predicted"/>
<keyword evidence="1" id="KW-1133">Transmembrane helix</keyword>
<dbReference type="EMBL" id="BSOT01000005">
    <property type="protein sequence ID" value="GLR70276.1"/>
    <property type="molecule type" value="Genomic_DNA"/>
</dbReference>
<dbReference type="InterPro" id="IPR018750">
    <property type="entry name" value="DUF2306_membrane"/>
</dbReference>
<feature type="transmembrane region" description="Helical" evidence="1">
    <location>
        <begin position="119"/>
        <end position="141"/>
    </location>
</feature>